<comment type="caution">
    <text evidence="2">The sequence shown here is derived from an EMBL/GenBank/DDBJ whole genome shotgun (WGS) entry which is preliminary data.</text>
</comment>
<dbReference type="Gene3D" id="2.170.270.10">
    <property type="entry name" value="SET domain"/>
    <property type="match status" value="1"/>
</dbReference>
<dbReference type="InterPro" id="IPR001214">
    <property type="entry name" value="SET_dom"/>
</dbReference>
<keyword evidence="3" id="KW-1185">Reference proteome</keyword>
<dbReference type="PANTHER" id="PTHR47332">
    <property type="entry name" value="SET DOMAIN-CONTAINING PROTEIN 5"/>
    <property type="match status" value="1"/>
</dbReference>
<protein>
    <recommendedName>
        <fullName evidence="1">SET domain-containing protein</fullName>
    </recommendedName>
</protein>
<dbReference type="InterPro" id="IPR046341">
    <property type="entry name" value="SET_dom_sf"/>
</dbReference>
<proteinExistence type="predicted"/>
<dbReference type="Gene3D" id="1.10.220.160">
    <property type="match status" value="1"/>
</dbReference>
<dbReference type="AlphaFoldDB" id="A0AA38PBZ4"/>
<organism evidence="2 3">
    <name type="scientific">Lentinula raphanica</name>
    <dbReference type="NCBI Taxonomy" id="153919"/>
    <lineage>
        <taxon>Eukaryota</taxon>
        <taxon>Fungi</taxon>
        <taxon>Dikarya</taxon>
        <taxon>Basidiomycota</taxon>
        <taxon>Agaricomycotina</taxon>
        <taxon>Agaricomycetes</taxon>
        <taxon>Agaricomycetidae</taxon>
        <taxon>Agaricales</taxon>
        <taxon>Marasmiineae</taxon>
        <taxon>Omphalotaceae</taxon>
        <taxon>Lentinula</taxon>
    </lineage>
</organism>
<dbReference type="InterPro" id="IPR053185">
    <property type="entry name" value="SET_domain_protein"/>
</dbReference>
<dbReference type="PROSITE" id="PS50280">
    <property type="entry name" value="SET"/>
    <property type="match status" value="1"/>
</dbReference>
<dbReference type="SUPFAM" id="SSF82199">
    <property type="entry name" value="SET domain"/>
    <property type="match status" value="1"/>
</dbReference>
<reference evidence="2" key="1">
    <citation type="submission" date="2022-08" db="EMBL/GenBank/DDBJ databases">
        <authorList>
            <consortium name="DOE Joint Genome Institute"/>
            <person name="Min B."/>
            <person name="Riley R."/>
            <person name="Sierra-Patev S."/>
            <person name="Naranjo-Ortiz M."/>
            <person name="Looney B."/>
            <person name="Konkel Z."/>
            <person name="Slot J.C."/>
            <person name="Sakamoto Y."/>
            <person name="Steenwyk J.L."/>
            <person name="Rokas A."/>
            <person name="Carro J."/>
            <person name="Camarero S."/>
            <person name="Ferreira P."/>
            <person name="Molpeceres G."/>
            <person name="Ruiz-Duenas F.J."/>
            <person name="Serrano A."/>
            <person name="Henrissat B."/>
            <person name="Drula E."/>
            <person name="Hughes K.W."/>
            <person name="Mata J.L."/>
            <person name="Ishikawa N.K."/>
            <person name="Vargas-Isla R."/>
            <person name="Ushijima S."/>
            <person name="Smith C.A."/>
            <person name="Ahrendt S."/>
            <person name="Andreopoulos W."/>
            <person name="He G."/>
            <person name="Labutti K."/>
            <person name="Lipzen A."/>
            <person name="Ng V."/>
            <person name="Sandor L."/>
            <person name="Barry K."/>
            <person name="Martinez A.T."/>
            <person name="Xiao Y."/>
            <person name="Gibbons J.G."/>
            <person name="Terashima K."/>
            <person name="Hibbett D.S."/>
            <person name="Grigoriev I.V."/>
        </authorList>
    </citation>
    <scope>NUCLEOTIDE SEQUENCE</scope>
    <source>
        <strain evidence="2">TFB9207</strain>
    </source>
</reference>
<gene>
    <name evidence="2" type="ORF">F5878DRAFT_615263</name>
</gene>
<dbReference type="Proteomes" id="UP001163846">
    <property type="component" value="Unassembled WGS sequence"/>
</dbReference>
<evidence type="ECO:0000259" key="1">
    <source>
        <dbReference type="PROSITE" id="PS50280"/>
    </source>
</evidence>
<dbReference type="EMBL" id="MU806109">
    <property type="protein sequence ID" value="KAJ3839796.1"/>
    <property type="molecule type" value="Genomic_DNA"/>
</dbReference>
<accession>A0AA38PBZ4</accession>
<sequence length="403" mass="45845">MLEYEPHELICTTQPAQLTNVTRETNPDGWAECLITGLMKQKILQNPSFPQPLAQPARVKYRVGKETKSKAPATQPLPGLYARSELSMGDLILSERPVLVVPAMMRVGEIFSQTLSTLSAHEQRDLVMNQWQKSLETVFGRLSEEDQAKFWELRDIRANDGKKSINGIVKTNGFEIVGLADPGLEDKDGAYTGVCLVLSQMNHSCRPNVERYWDMASFSMQLRASRKIARNEELTVTFINPLEPYAVRQKQLSLFDIKCSCPTCKNPKIGDMRRKQFLKGIPTSDDFADWIRDVTLPSDHIIKRALVQITLLEDDGLENSTYYQDCLTQIMLCYVALGDAQKAMRWGKKLGIWEVCKFGPESGKDYGRMERYTKHQLWKLRVNAENNHKATAYAMKKAMGNKK</sequence>
<dbReference type="CDD" id="cd20071">
    <property type="entry name" value="SET_SMYD"/>
    <property type="match status" value="1"/>
</dbReference>
<evidence type="ECO:0000313" key="3">
    <source>
        <dbReference type="Proteomes" id="UP001163846"/>
    </source>
</evidence>
<feature type="domain" description="SET" evidence="1">
    <location>
        <begin position="149"/>
        <end position="239"/>
    </location>
</feature>
<dbReference type="Pfam" id="PF00856">
    <property type="entry name" value="SET"/>
    <property type="match status" value="1"/>
</dbReference>
<dbReference type="PANTHER" id="PTHR47332:SF2">
    <property type="entry name" value="SET-6"/>
    <property type="match status" value="1"/>
</dbReference>
<name>A0AA38PBZ4_9AGAR</name>
<evidence type="ECO:0000313" key="2">
    <source>
        <dbReference type="EMBL" id="KAJ3839796.1"/>
    </source>
</evidence>